<keyword evidence="3" id="KW-0408">Iron</keyword>
<sequence>MPSLPTSNFLGVTGLAFSCRSLLAGIALMLFSLAGVAGSATQRETDILHLLKHDCGSCHGMTLRGGLGPPLLPDRMKLFTEEQLAATILYGRPGTPMPPWKPFLTEPEARWLAGLLIKGIEP</sequence>
<dbReference type="GO" id="GO:0009055">
    <property type="term" value="F:electron transfer activity"/>
    <property type="evidence" value="ECO:0007669"/>
    <property type="project" value="InterPro"/>
</dbReference>
<keyword evidence="1" id="KW-0349">Heme</keyword>
<name>A0A3B1AWH6_9ZZZZ</name>
<proteinExistence type="predicted"/>
<evidence type="ECO:0000259" key="5">
    <source>
        <dbReference type="PROSITE" id="PS51007"/>
    </source>
</evidence>
<dbReference type="GO" id="GO:0046872">
    <property type="term" value="F:metal ion binding"/>
    <property type="evidence" value="ECO:0007669"/>
    <property type="project" value="UniProtKB-KW"/>
</dbReference>
<keyword evidence="4" id="KW-0812">Transmembrane</keyword>
<dbReference type="InterPro" id="IPR009056">
    <property type="entry name" value="Cyt_c-like_dom"/>
</dbReference>
<evidence type="ECO:0000313" key="6">
    <source>
        <dbReference type="EMBL" id="VAX06091.1"/>
    </source>
</evidence>
<dbReference type="InterPro" id="IPR036909">
    <property type="entry name" value="Cyt_c-like_dom_sf"/>
</dbReference>
<feature type="domain" description="Cytochrome c" evidence="5">
    <location>
        <begin position="39"/>
        <end position="120"/>
    </location>
</feature>
<gene>
    <name evidence="6" type="ORF">MNBD_GAMMA26-915</name>
</gene>
<keyword evidence="4" id="KW-1133">Transmembrane helix</keyword>
<dbReference type="AlphaFoldDB" id="A0A3B1AWH6"/>
<feature type="transmembrane region" description="Helical" evidence="4">
    <location>
        <begin position="12"/>
        <end position="34"/>
    </location>
</feature>
<keyword evidence="4" id="KW-0472">Membrane</keyword>
<accession>A0A3B1AWH6</accession>
<reference evidence="6" key="1">
    <citation type="submission" date="2018-06" db="EMBL/GenBank/DDBJ databases">
        <authorList>
            <person name="Zhirakovskaya E."/>
        </authorList>
    </citation>
    <scope>NUCLEOTIDE SEQUENCE</scope>
</reference>
<keyword evidence="2" id="KW-0479">Metal-binding</keyword>
<evidence type="ECO:0000256" key="3">
    <source>
        <dbReference type="ARBA" id="ARBA00023004"/>
    </source>
</evidence>
<dbReference type="Gene3D" id="1.10.760.10">
    <property type="entry name" value="Cytochrome c-like domain"/>
    <property type="match status" value="1"/>
</dbReference>
<dbReference type="GO" id="GO:0020037">
    <property type="term" value="F:heme binding"/>
    <property type="evidence" value="ECO:0007669"/>
    <property type="project" value="InterPro"/>
</dbReference>
<dbReference type="EMBL" id="UOFX01000011">
    <property type="protein sequence ID" value="VAX06091.1"/>
    <property type="molecule type" value="Genomic_DNA"/>
</dbReference>
<dbReference type="PROSITE" id="PS51007">
    <property type="entry name" value="CYTC"/>
    <property type="match status" value="1"/>
</dbReference>
<protein>
    <submittedName>
        <fullName evidence="6">Cytochrome c55X NirC</fullName>
    </submittedName>
</protein>
<evidence type="ECO:0000256" key="4">
    <source>
        <dbReference type="SAM" id="Phobius"/>
    </source>
</evidence>
<dbReference type="Pfam" id="PF13442">
    <property type="entry name" value="Cytochrome_CBB3"/>
    <property type="match status" value="1"/>
</dbReference>
<organism evidence="6">
    <name type="scientific">hydrothermal vent metagenome</name>
    <dbReference type="NCBI Taxonomy" id="652676"/>
    <lineage>
        <taxon>unclassified sequences</taxon>
        <taxon>metagenomes</taxon>
        <taxon>ecological metagenomes</taxon>
    </lineage>
</organism>
<dbReference type="SUPFAM" id="SSF46626">
    <property type="entry name" value="Cytochrome c"/>
    <property type="match status" value="1"/>
</dbReference>
<evidence type="ECO:0000256" key="1">
    <source>
        <dbReference type="ARBA" id="ARBA00022617"/>
    </source>
</evidence>
<evidence type="ECO:0000256" key="2">
    <source>
        <dbReference type="ARBA" id="ARBA00022723"/>
    </source>
</evidence>